<keyword evidence="3" id="KW-1185">Reference proteome</keyword>
<dbReference type="EMBL" id="CP093344">
    <property type="protein sequence ID" value="WOG86330.1"/>
    <property type="molecule type" value="Genomic_DNA"/>
</dbReference>
<evidence type="ECO:0000313" key="2">
    <source>
        <dbReference type="EMBL" id="WOG86330.1"/>
    </source>
</evidence>
<dbReference type="AlphaFoldDB" id="A0A166CP12"/>
<reference evidence="2" key="1">
    <citation type="journal article" date="2016" name="Nat. Genet.">
        <title>A high-quality carrot genome assembly provides new insights into carotenoid accumulation and asterid genome evolution.</title>
        <authorList>
            <person name="Iorizzo M."/>
            <person name="Ellison S."/>
            <person name="Senalik D."/>
            <person name="Zeng P."/>
            <person name="Satapoomin P."/>
            <person name="Huang J."/>
            <person name="Bowman M."/>
            <person name="Iovene M."/>
            <person name="Sanseverino W."/>
            <person name="Cavagnaro P."/>
            <person name="Yildiz M."/>
            <person name="Macko-Podgorni A."/>
            <person name="Moranska E."/>
            <person name="Grzebelus E."/>
            <person name="Grzebelus D."/>
            <person name="Ashrafi H."/>
            <person name="Zheng Z."/>
            <person name="Cheng S."/>
            <person name="Spooner D."/>
            <person name="Van Deynze A."/>
            <person name="Simon P."/>
        </authorList>
    </citation>
    <scope>NUCLEOTIDE SEQUENCE</scope>
    <source>
        <tissue evidence="2">Leaf</tissue>
    </source>
</reference>
<gene>
    <name evidence="2" type="ORF">DCAR_0205532</name>
</gene>
<accession>A0A166CP12</accession>
<sequence>MRNPSVVETTVKEPEATVSEATVSRIEDAVIEPTVNITTDERVSMEAEEAATENNVNTSINEVAVIAGDSTVNKVAGTTGEADGNENVPMKVEATFNQELPLETEVTVNEEIPMAIEDATIKPTPPETESVVEPAVTTEAILNEIEDIVTTIVKNSKVLKRKTFKEIIQKRGARWTRRLKGFRTKRKPKVLKKNVHVKTDTMPIQGIIENSFDAMKRYLTIRITEVGIDYENEKFVSYKLFHPRIEGHVDHTDFDNDFKNQRTEDARSIEFFELKKDDGNSRG</sequence>
<name>A0A166CP12_DAUCS</name>
<proteinExistence type="predicted"/>
<evidence type="ECO:0000256" key="1">
    <source>
        <dbReference type="SAM" id="MobiDB-lite"/>
    </source>
</evidence>
<reference evidence="2" key="2">
    <citation type="submission" date="2022-03" db="EMBL/GenBank/DDBJ databases">
        <title>Draft title - Genomic analysis of global carrot germplasm unveils the trajectory of domestication and the origin of high carotenoid orange carrot.</title>
        <authorList>
            <person name="Iorizzo M."/>
            <person name="Ellison S."/>
            <person name="Senalik D."/>
            <person name="Macko-Podgorni A."/>
            <person name="Grzebelus D."/>
            <person name="Bostan H."/>
            <person name="Rolling W."/>
            <person name="Curaba J."/>
            <person name="Simon P."/>
        </authorList>
    </citation>
    <scope>NUCLEOTIDE SEQUENCE</scope>
    <source>
        <tissue evidence="2">Leaf</tissue>
    </source>
</reference>
<feature type="region of interest" description="Disordered" evidence="1">
    <location>
        <begin position="1"/>
        <end position="20"/>
    </location>
</feature>
<dbReference type="Gramene" id="KZN04159">
    <property type="protein sequence ID" value="KZN04159"/>
    <property type="gene ID" value="DCAR_004996"/>
</dbReference>
<evidence type="ECO:0000313" key="3">
    <source>
        <dbReference type="Proteomes" id="UP000077755"/>
    </source>
</evidence>
<protein>
    <submittedName>
        <fullName evidence="2">Uncharacterized protein</fullName>
    </submittedName>
</protein>
<organism evidence="2 3">
    <name type="scientific">Daucus carota subsp. sativus</name>
    <name type="common">Carrot</name>
    <dbReference type="NCBI Taxonomy" id="79200"/>
    <lineage>
        <taxon>Eukaryota</taxon>
        <taxon>Viridiplantae</taxon>
        <taxon>Streptophyta</taxon>
        <taxon>Embryophyta</taxon>
        <taxon>Tracheophyta</taxon>
        <taxon>Spermatophyta</taxon>
        <taxon>Magnoliopsida</taxon>
        <taxon>eudicotyledons</taxon>
        <taxon>Gunneridae</taxon>
        <taxon>Pentapetalae</taxon>
        <taxon>asterids</taxon>
        <taxon>campanulids</taxon>
        <taxon>Apiales</taxon>
        <taxon>Apiaceae</taxon>
        <taxon>Apioideae</taxon>
        <taxon>Scandiceae</taxon>
        <taxon>Daucinae</taxon>
        <taxon>Daucus</taxon>
        <taxon>Daucus sect. Daucus</taxon>
    </lineage>
</organism>
<dbReference type="Proteomes" id="UP000077755">
    <property type="component" value="Chromosome 2"/>
</dbReference>